<keyword evidence="3" id="KW-0328">Glycosyltransferase</keyword>
<comment type="subcellular location">
    <subcellularLocation>
        <location evidence="1">Cell membrane</location>
        <topology evidence="1">Multi-pass membrane protein</topology>
    </subcellularLocation>
</comment>
<evidence type="ECO:0000256" key="7">
    <source>
        <dbReference type="ARBA" id="ARBA00023136"/>
    </source>
</evidence>
<evidence type="ECO:0000256" key="8">
    <source>
        <dbReference type="SAM" id="Phobius"/>
    </source>
</evidence>
<feature type="transmembrane region" description="Helical" evidence="8">
    <location>
        <begin position="374"/>
        <end position="395"/>
    </location>
</feature>
<dbReference type="KEGG" id="anf:AQPE_2392"/>
<feature type="transmembrane region" description="Helical" evidence="8">
    <location>
        <begin position="144"/>
        <end position="162"/>
    </location>
</feature>
<feature type="transmembrane region" description="Helical" evidence="8">
    <location>
        <begin position="288"/>
        <end position="308"/>
    </location>
</feature>
<accession>A0A5K7S9I6</accession>
<evidence type="ECO:0000256" key="1">
    <source>
        <dbReference type="ARBA" id="ARBA00004651"/>
    </source>
</evidence>
<organism evidence="9 10">
    <name type="scientific">Aquipluma nitroreducens</name>
    <dbReference type="NCBI Taxonomy" id="2010828"/>
    <lineage>
        <taxon>Bacteria</taxon>
        <taxon>Pseudomonadati</taxon>
        <taxon>Bacteroidota</taxon>
        <taxon>Bacteroidia</taxon>
        <taxon>Marinilabiliales</taxon>
        <taxon>Prolixibacteraceae</taxon>
        <taxon>Aquipluma</taxon>
    </lineage>
</organism>
<name>A0A5K7S9I6_9BACT</name>
<dbReference type="GO" id="GO:0005886">
    <property type="term" value="C:plasma membrane"/>
    <property type="evidence" value="ECO:0007669"/>
    <property type="project" value="UniProtKB-SubCell"/>
</dbReference>
<keyword evidence="2" id="KW-1003">Cell membrane</keyword>
<sequence length="692" mass="80050">MEERKLKLIFIILALAMLFAMLLISRDAGISGDEEVHYKQSEMVYHYFSSLGADQSSLNTPQTHLKYYGQSFDNLVTIFIHWFGIEDIYTFRHLMSSISGWLTILVTALFAAYISGYGAAILVLLLFAVSPTFLGHAQNNLKDIPFALAYISSIYYSLRVVFTEGRLVRKDVLLLILSIALSIGIRAGGILVIFYLGFFMFLKFILDVIQRKIPDFENIKRQLILFFGISISGYLLSLIFWPYALQNPILNPWKSYQLMTHFPTTVRQIFEGNFDWSDFHPWYYLPKYMAITIPIVVFAGILLFFLTIRKQYSDKQKIQLLLLGFSILFPVVFVLLKQSNLYGSWRHFLFVYPGIILIAALGFYALLSRYKQRIVRLSVVVLFLILAIHPVWFMAANHPYYYLYYNQFTGGLKGAYGNYETDYYYHSMRQGAEWLQDYLKSKSNNTKIVVGANFPSQWFFRNDKDIDFVYFPWQKRSEYNWDYAIVANSYIPPFQLKNKIWPPSNTIHTIFADGIPICAVIERVTKTDFEGIQERNKGDNIKSALLFENAVGFDPKNELLCYKFAEVLLATGKVDETNQMLAKCLKINPDYEMALILLGDEALKSGDVQKASKFYERTIQANRKYYGAYPKLAGIYAETNVLKARRILKDCLKLNSRYKPALEALADTYRKSNPEIARKYDEMSQKVSNSKN</sequence>
<keyword evidence="7 8" id="KW-0472">Membrane</keyword>
<dbReference type="SUPFAM" id="SSF48452">
    <property type="entry name" value="TPR-like"/>
    <property type="match status" value="1"/>
</dbReference>
<dbReference type="InterPro" id="IPR011990">
    <property type="entry name" value="TPR-like_helical_dom_sf"/>
</dbReference>
<feature type="transmembrane region" description="Helical" evidence="8">
    <location>
        <begin position="320"/>
        <end position="336"/>
    </location>
</feature>
<keyword evidence="10" id="KW-1185">Reference proteome</keyword>
<keyword evidence="4" id="KW-0808">Transferase</keyword>
<evidence type="ECO:0000313" key="10">
    <source>
        <dbReference type="Proteomes" id="UP001193389"/>
    </source>
</evidence>
<evidence type="ECO:0000256" key="2">
    <source>
        <dbReference type="ARBA" id="ARBA00022475"/>
    </source>
</evidence>
<dbReference type="GO" id="GO:0009103">
    <property type="term" value="P:lipopolysaccharide biosynthetic process"/>
    <property type="evidence" value="ECO:0007669"/>
    <property type="project" value="UniProtKB-ARBA"/>
</dbReference>
<evidence type="ECO:0000256" key="6">
    <source>
        <dbReference type="ARBA" id="ARBA00022989"/>
    </source>
</evidence>
<dbReference type="InterPro" id="IPR050297">
    <property type="entry name" value="LipidA_mod_glycosyltrf_83"/>
</dbReference>
<dbReference type="Proteomes" id="UP001193389">
    <property type="component" value="Chromosome"/>
</dbReference>
<dbReference type="PANTHER" id="PTHR33908">
    <property type="entry name" value="MANNOSYLTRANSFERASE YKCB-RELATED"/>
    <property type="match status" value="1"/>
</dbReference>
<dbReference type="GO" id="GO:0016763">
    <property type="term" value="F:pentosyltransferase activity"/>
    <property type="evidence" value="ECO:0007669"/>
    <property type="project" value="TreeGrafter"/>
</dbReference>
<feature type="transmembrane region" description="Helical" evidence="8">
    <location>
        <begin position="174"/>
        <end position="202"/>
    </location>
</feature>
<keyword evidence="5 8" id="KW-0812">Transmembrane</keyword>
<gene>
    <name evidence="9" type="ORF">AQPE_2392</name>
</gene>
<dbReference type="AlphaFoldDB" id="A0A5K7S9I6"/>
<feature type="transmembrane region" description="Helical" evidence="8">
    <location>
        <begin position="6"/>
        <end position="24"/>
    </location>
</feature>
<dbReference type="EMBL" id="AP018694">
    <property type="protein sequence ID" value="BBE18230.1"/>
    <property type="molecule type" value="Genomic_DNA"/>
</dbReference>
<protein>
    <submittedName>
        <fullName evidence="9">Uncharacterized protein</fullName>
    </submittedName>
</protein>
<keyword evidence="6 8" id="KW-1133">Transmembrane helix</keyword>
<evidence type="ECO:0000256" key="5">
    <source>
        <dbReference type="ARBA" id="ARBA00022692"/>
    </source>
</evidence>
<dbReference type="Gene3D" id="1.25.40.10">
    <property type="entry name" value="Tetratricopeptide repeat domain"/>
    <property type="match status" value="1"/>
</dbReference>
<evidence type="ECO:0000256" key="3">
    <source>
        <dbReference type="ARBA" id="ARBA00022676"/>
    </source>
</evidence>
<proteinExistence type="predicted"/>
<evidence type="ECO:0000313" key="9">
    <source>
        <dbReference type="EMBL" id="BBE18230.1"/>
    </source>
</evidence>
<dbReference type="PANTHER" id="PTHR33908:SF11">
    <property type="entry name" value="MEMBRANE PROTEIN"/>
    <property type="match status" value="1"/>
</dbReference>
<feature type="transmembrane region" description="Helical" evidence="8">
    <location>
        <begin position="223"/>
        <end position="244"/>
    </location>
</feature>
<feature type="transmembrane region" description="Helical" evidence="8">
    <location>
        <begin position="348"/>
        <end position="367"/>
    </location>
</feature>
<reference evidence="9" key="1">
    <citation type="journal article" date="2020" name="Int. J. Syst. Evol. Microbiol.">
        <title>Aquipluma nitroreducens gen. nov. sp. nov., a novel facultatively anaerobic bacterium isolated from a freshwater lake.</title>
        <authorList>
            <person name="Watanabe M."/>
            <person name="Kojima H."/>
            <person name="Fukui M."/>
        </authorList>
    </citation>
    <scope>NUCLEOTIDE SEQUENCE</scope>
    <source>
        <strain evidence="9">MeG22</strain>
    </source>
</reference>
<evidence type="ECO:0000256" key="4">
    <source>
        <dbReference type="ARBA" id="ARBA00022679"/>
    </source>
</evidence>